<dbReference type="InterPro" id="IPR015421">
    <property type="entry name" value="PyrdxlP-dep_Trfase_major"/>
</dbReference>
<dbReference type="GO" id="GO:0003700">
    <property type="term" value="F:DNA-binding transcription factor activity"/>
    <property type="evidence" value="ECO:0007669"/>
    <property type="project" value="InterPro"/>
</dbReference>
<dbReference type="InterPro" id="IPR015422">
    <property type="entry name" value="PyrdxlP-dep_Trfase_small"/>
</dbReference>
<evidence type="ECO:0000259" key="6">
    <source>
        <dbReference type="PROSITE" id="PS50949"/>
    </source>
</evidence>
<name>A0A4Y4EXQ6_9GAMM</name>
<dbReference type="Pfam" id="PF00155">
    <property type="entry name" value="Aminotran_1_2"/>
    <property type="match status" value="1"/>
</dbReference>
<keyword evidence="2" id="KW-0663">Pyridoxal phosphate</keyword>
<comment type="similarity">
    <text evidence="1">In the C-terminal section; belongs to the class-I pyridoxal-phosphate-dependent aminotransferase family.</text>
</comment>
<comment type="caution">
    <text evidence="7">The sequence shown here is derived from an EMBL/GenBank/DDBJ whole genome shotgun (WGS) entry which is preliminary data.</text>
</comment>
<dbReference type="PANTHER" id="PTHR46577:SF1">
    <property type="entry name" value="HTH-TYPE TRANSCRIPTIONAL REGULATORY PROTEIN GABR"/>
    <property type="match status" value="1"/>
</dbReference>
<protein>
    <recommendedName>
        <fullName evidence="6">HTH gntR-type domain-containing protein</fullName>
    </recommendedName>
</protein>
<organism evidence="7 8">
    <name type="scientific">Halomonas halmophila</name>
    <dbReference type="NCBI Taxonomy" id="252"/>
    <lineage>
        <taxon>Bacteria</taxon>
        <taxon>Pseudomonadati</taxon>
        <taxon>Pseudomonadota</taxon>
        <taxon>Gammaproteobacteria</taxon>
        <taxon>Oceanospirillales</taxon>
        <taxon>Halomonadaceae</taxon>
        <taxon>Halomonas</taxon>
    </lineage>
</organism>
<feature type="domain" description="HTH gntR-type" evidence="6">
    <location>
        <begin position="12"/>
        <end position="80"/>
    </location>
</feature>
<evidence type="ECO:0000256" key="2">
    <source>
        <dbReference type="ARBA" id="ARBA00022898"/>
    </source>
</evidence>
<keyword evidence="5" id="KW-0804">Transcription</keyword>
<dbReference type="InterPro" id="IPR036388">
    <property type="entry name" value="WH-like_DNA-bd_sf"/>
</dbReference>
<evidence type="ECO:0000313" key="8">
    <source>
        <dbReference type="Proteomes" id="UP000319812"/>
    </source>
</evidence>
<dbReference type="PROSITE" id="PS50949">
    <property type="entry name" value="HTH_GNTR"/>
    <property type="match status" value="1"/>
</dbReference>
<evidence type="ECO:0000313" key="7">
    <source>
        <dbReference type="EMBL" id="GED21967.1"/>
    </source>
</evidence>
<dbReference type="InterPro" id="IPR051446">
    <property type="entry name" value="HTH_trans_reg/aminotransferase"/>
</dbReference>
<dbReference type="InterPro" id="IPR036390">
    <property type="entry name" value="WH_DNA-bd_sf"/>
</dbReference>
<dbReference type="Gene3D" id="3.90.1150.10">
    <property type="entry name" value="Aspartate Aminotransferase, domain 1"/>
    <property type="match status" value="1"/>
</dbReference>
<dbReference type="SUPFAM" id="SSF53383">
    <property type="entry name" value="PLP-dependent transferases"/>
    <property type="match status" value="1"/>
</dbReference>
<proteinExistence type="inferred from homology"/>
<evidence type="ECO:0000256" key="3">
    <source>
        <dbReference type="ARBA" id="ARBA00023015"/>
    </source>
</evidence>
<dbReference type="InterPro" id="IPR004839">
    <property type="entry name" value="Aminotransferase_I/II_large"/>
</dbReference>
<dbReference type="CDD" id="cd07377">
    <property type="entry name" value="WHTH_GntR"/>
    <property type="match status" value="1"/>
</dbReference>
<dbReference type="Proteomes" id="UP000319812">
    <property type="component" value="Unassembled WGS sequence"/>
</dbReference>
<dbReference type="SUPFAM" id="SSF46785">
    <property type="entry name" value="Winged helix' DNA-binding domain"/>
    <property type="match status" value="1"/>
</dbReference>
<dbReference type="CDD" id="cd00609">
    <property type="entry name" value="AAT_like"/>
    <property type="match status" value="1"/>
</dbReference>
<keyword evidence="4" id="KW-0238">DNA-binding</keyword>
<dbReference type="OrthoDB" id="9804020at2"/>
<dbReference type="InterPro" id="IPR015424">
    <property type="entry name" value="PyrdxlP-dep_Trfase"/>
</dbReference>
<accession>A0A4Y4EXQ6</accession>
<dbReference type="AlphaFoldDB" id="A0A4Y4EXQ6"/>
<evidence type="ECO:0000256" key="4">
    <source>
        <dbReference type="ARBA" id="ARBA00023125"/>
    </source>
</evidence>
<reference evidence="7 8" key="1">
    <citation type="submission" date="2019-06" db="EMBL/GenBank/DDBJ databases">
        <title>Whole genome shotgun sequence of Halomonas halmophila NBRC 15537.</title>
        <authorList>
            <person name="Hosoyama A."/>
            <person name="Uohara A."/>
            <person name="Ohji S."/>
            <person name="Ichikawa N."/>
        </authorList>
    </citation>
    <scope>NUCLEOTIDE SEQUENCE [LARGE SCALE GENOMIC DNA]</scope>
    <source>
        <strain evidence="7 8">NBRC 15537</strain>
    </source>
</reference>
<evidence type="ECO:0000256" key="1">
    <source>
        <dbReference type="ARBA" id="ARBA00005384"/>
    </source>
</evidence>
<dbReference type="Gene3D" id="3.40.640.10">
    <property type="entry name" value="Type I PLP-dependent aspartate aminotransferase-like (Major domain)"/>
    <property type="match status" value="1"/>
</dbReference>
<dbReference type="Pfam" id="PF00392">
    <property type="entry name" value="GntR"/>
    <property type="match status" value="1"/>
</dbReference>
<dbReference type="RefSeq" id="WP_141318265.1">
    <property type="nucleotide sequence ID" value="NZ_BJOC01000013.1"/>
</dbReference>
<dbReference type="PANTHER" id="PTHR46577">
    <property type="entry name" value="HTH-TYPE TRANSCRIPTIONAL REGULATORY PROTEIN GABR"/>
    <property type="match status" value="1"/>
</dbReference>
<keyword evidence="3" id="KW-0805">Transcription regulation</keyword>
<keyword evidence="8" id="KW-1185">Reference proteome</keyword>
<evidence type="ECO:0000256" key="5">
    <source>
        <dbReference type="ARBA" id="ARBA00023163"/>
    </source>
</evidence>
<dbReference type="GO" id="GO:0030170">
    <property type="term" value="F:pyridoxal phosphate binding"/>
    <property type="evidence" value="ECO:0007669"/>
    <property type="project" value="InterPro"/>
</dbReference>
<sequence>MTIWTPRLGDKGPRYRRIAEAMAEAITCGELAPGERLPPQRRLADQLGVTIGTVTRAYAEAQHQGWVESRVGSGTYVCPPRHDARTSFRATRSVDEGVIDMSMSFPPPHPLRAQGLQHALERITACPEAIQAATEYQHEAGNASQRARMAAWQGRLGLPADPQRLLITQGGQHGIHLALRTLVQPGELVAAEALTYPGFVCAAQQAHLRQLAIPMDADGMDIEALARLCERQPPRLLYCMPDLNNPTGAQLSEERRRRLVELAREHDFWLVEDAVQYLPESERGTPLVNLAPERTLHIFSTSKVLAGGLRIGTLSVPQALQERLCAALRSQSWMVPPLMAEASCQWVEDPASQSLLRWQVDELAERRQLALERLAAQAPQCRRGSSLVWLPLPAGQRSGRIQAMLAERGVRVSTPEPFCTGSEPAPQALRLCLGPPASRESLTRGLDLIAETLATPPSDTWHTM</sequence>
<gene>
    <name evidence="7" type="ORF">HHA01_09440</name>
</gene>
<dbReference type="GO" id="GO:0003677">
    <property type="term" value="F:DNA binding"/>
    <property type="evidence" value="ECO:0007669"/>
    <property type="project" value="UniProtKB-KW"/>
</dbReference>
<dbReference type="SMART" id="SM00345">
    <property type="entry name" value="HTH_GNTR"/>
    <property type="match status" value="1"/>
</dbReference>
<dbReference type="Gene3D" id="1.10.10.10">
    <property type="entry name" value="Winged helix-like DNA-binding domain superfamily/Winged helix DNA-binding domain"/>
    <property type="match status" value="1"/>
</dbReference>
<dbReference type="EMBL" id="BJOC01000013">
    <property type="protein sequence ID" value="GED21967.1"/>
    <property type="molecule type" value="Genomic_DNA"/>
</dbReference>
<dbReference type="InterPro" id="IPR000524">
    <property type="entry name" value="Tscrpt_reg_HTH_GntR"/>
</dbReference>